<evidence type="ECO:0000259" key="3">
    <source>
        <dbReference type="Pfam" id="PF13649"/>
    </source>
</evidence>
<dbReference type="PANTHER" id="PTHR43861">
    <property type="entry name" value="TRANS-ACONITATE 2-METHYLTRANSFERASE-RELATED"/>
    <property type="match status" value="1"/>
</dbReference>
<dbReference type="CDD" id="cd02440">
    <property type="entry name" value="AdoMet_MTases"/>
    <property type="match status" value="1"/>
</dbReference>
<comment type="caution">
    <text evidence="4">The sequence shown here is derived from an EMBL/GenBank/DDBJ whole genome shotgun (WGS) entry which is preliminary data.</text>
</comment>
<dbReference type="PANTHER" id="PTHR43861:SF1">
    <property type="entry name" value="TRANS-ACONITATE 2-METHYLTRANSFERASE"/>
    <property type="match status" value="1"/>
</dbReference>
<reference evidence="4" key="1">
    <citation type="submission" date="2022-06" db="EMBL/GenBank/DDBJ databases">
        <title>Novel species in genus nocardia.</title>
        <authorList>
            <person name="Li F."/>
        </authorList>
    </citation>
    <scope>NUCLEOTIDE SEQUENCE</scope>
    <source>
        <strain evidence="4">CDC141</strain>
    </source>
</reference>
<protein>
    <submittedName>
        <fullName evidence="4">Class I SAM-dependent methyltransferase</fullName>
    </submittedName>
</protein>
<proteinExistence type="predicted"/>
<accession>A0A9X2EAX8</accession>
<evidence type="ECO:0000256" key="2">
    <source>
        <dbReference type="ARBA" id="ARBA00022679"/>
    </source>
</evidence>
<dbReference type="AlphaFoldDB" id="A0A9X2EAX8"/>
<dbReference type="GO" id="GO:0032259">
    <property type="term" value="P:methylation"/>
    <property type="evidence" value="ECO:0007669"/>
    <property type="project" value="UniProtKB-KW"/>
</dbReference>
<evidence type="ECO:0000313" key="5">
    <source>
        <dbReference type="Proteomes" id="UP001139157"/>
    </source>
</evidence>
<keyword evidence="5" id="KW-1185">Reference proteome</keyword>
<feature type="domain" description="Methyltransferase" evidence="3">
    <location>
        <begin position="55"/>
        <end position="145"/>
    </location>
</feature>
<keyword evidence="1 4" id="KW-0489">Methyltransferase</keyword>
<gene>
    <name evidence="4" type="ORF">NDR86_29095</name>
</gene>
<keyword evidence="2" id="KW-0808">Transferase</keyword>
<dbReference type="InterPro" id="IPR041698">
    <property type="entry name" value="Methyltransf_25"/>
</dbReference>
<dbReference type="InterPro" id="IPR029063">
    <property type="entry name" value="SAM-dependent_MTases_sf"/>
</dbReference>
<dbReference type="Proteomes" id="UP001139157">
    <property type="component" value="Unassembled WGS sequence"/>
</dbReference>
<dbReference type="SUPFAM" id="SSF53335">
    <property type="entry name" value="S-adenosyl-L-methionine-dependent methyltransferases"/>
    <property type="match status" value="1"/>
</dbReference>
<dbReference type="GO" id="GO:0008168">
    <property type="term" value="F:methyltransferase activity"/>
    <property type="evidence" value="ECO:0007669"/>
    <property type="project" value="UniProtKB-KW"/>
</dbReference>
<organism evidence="4 5">
    <name type="scientific">Nocardia pulmonis</name>
    <dbReference type="NCBI Taxonomy" id="2951408"/>
    <lineage>
        <taxon>Bacteria</taxon>
        <taxon>Bacillati</taxon>
        <taxon>Actinomycetota</taxon>
        <taxon>Actinomycetes</taxon>
        <taxon>Mycobacteriales</taxon>
        <taxon>Nocardiaceae</taxon>
        <taxon>Nocardia</taxon>
    </lineage>
</organism>
<evidence type="ECO:0000313" key="4">
    <source>
        <dbReference type="EMBL" id="MCM6777552.1"/>
    </source>
</evidence>
<dbReference type="EMBL" id="JAMRXG010000015">
    <property type="protein sequence ID" value="MCM6777552.1"/>
    <property type="molecule type" value="Genomic_DNA"/>
</dbReference>
<name>A0A9X2EAX8_9NOCA</name>
<dbReference type="Pfam" id="PF13649">
    <property type="entry name" value="Methyltransf_25"/>
    <property type="match status" value="1"/>
</dbReference>
<dbReference type="Gene3D" id="3.40.50.150">
    <property type="entry name" value="Vaccinia Virus protein VP39"/>
    <property type="match status" value="1"/>
</dbReference>
<evidence type="ECO:0000256" key="1">
    <source>
        <dbReference type="ARBA" id="ARBA00022603"/>
    </source>
</evidence>
<dbReference type="RefSeq" id="WP_251916805.1">
    <property type="nucleotide sequence ID" value="NZ_JAMRXG010000015.1"/>
</dbReference>
<sequence>MRDSMASEWADVAATRAGYDALAEKYAEIAAGEMDKRPFDRAMLRAFADVVRGTVAELGCGPGRIAAHLHGLGLDVFGIDLSPEMIRLARAAYPRLRFDQGTMEDLALADGALGGIVAWYSIIHTPPERIPAVFTEFGRVLADGGHLLLAFQAVDDATDVLAHDHAVAQAYWWSLRGLESRLRDAGFRPIARLWREGDPDERGPQGYLLATKRPES</sequence>